<organism evidence="1 2">
    <name type="scientific">Symbiodinium microadriaticum</name>
    <name type="common">Dinoflagellate</name>
    <name type="synonym">Zooxanthella microadriatica</name>
    <dbReference type="NCBI Taxonomy" id="2951"/>
    <lineage>
        <taxon>Eukaryota</taxon>
        <taxon>Sar</taxon>
        <taxon>Alveolata</taxon>
        <taxon>Dinophyceae</taxon>
        <taxon>Suessiales</taxon>
        <taxon>Symbiodiniaceae</taxon>
        <taxon>Symbiodinium</taxon>
    </lineage>
</organism>
<dbReference type="Proteomes" id="UP000186817">
    <property type="component" value="Unassembled WGS sequence"/>
</dbReference>
<dbReference type="EMBL" id="LSRX01000007">
    <property type="protein sequence ID" value="OLQ15116.1"/>
    <property type="molecule type" value="Genomic_DNA"/>
</dbReference>
<keyword evidence="2" id="KW-1185">Reference proteome</keyword>
<sequence length="101" mass="11100">MRGTWFIVVLFSGPRERSHYVGWSVVSVAIQQAVSHMAFGLAGIRAEATAVVWSARWEGPSNVRPPAYCRAHTKLTSPADYFASVQRPLAEPQLVLSDSLT</sequence>
<protein>
    <submittedName>
        <fullName evidence="1">Uncharacterized protein</fullName>
    </submittedName>
</protein>
<evidence type="ECO:0000313" key="1">
    <source>
        <dbReference type="EMBL" id="OLQ15116.1"/>
    </source>
</evidence>
<proteinExistence type="predicted"/>
<accession>A0A1Q9F625</accession>
<comment type="caution">
    <text evidence="1">The sequence shown here is derived from an EMBL/GenBank/DDBJ whole genome shotgun (WGS) entry which is preliminary data.</text>
</comment>
<evidence type="ECO:0000313" key="2">
    <source>
        <dbReference type="Proteomes" id="UP000186817"/>
    </source>
</evidence>
<name>A0A1Q9F625_SYMMI</name>
<dbReference type="AlphaFoldDB" id="A0A1Q9F625"/>
<gene>
    <name evidence="1" type="ORF">AK812_SmicGene729</name>
</gene>
<reference evidence="1 2" key="1">
    <citation type="submission" date="2016-02" db="EMBL/GenBank/DDBJ databases">
        <title>Genome analysis of coral dinoflagellate symbionts highlights evolutionary adaptations to a symbiotic lifestyle.</title>
        <authorList>
            <person name="Aranda M."/>
            <person name="Li Y."/>
            <person name="Liew Y.J."/>
            <person name="Baumgarten S."/>
            <person name="Simakov O."/>
            <person name="Wilson M."/>
            <person name="Piel J."/>
            <person name="Ashoor H."/>
            <person name="Bougouffa S."/>
            <person name="Bajic V.B."/>
            <person name="Ryu T."/>
            <person name="Ravasi T."/>
            <person name="Bayer T."/>
            <person name="Micklem G."/>
            <person name="Kim H."/>
            <person name="Bhak J."/>
            <person name="Lajeunesse T.C."/>
            <person name="Voolstra C.R."/>
        </authorList>
    </citation>
    <scope>NUCLEOTIDE SEQUENCE [LARGE SCALE GENOMIC DNA]</scope>
    <source>
        <strain evidence="1 2">CCMP2467</strain>
    </source>
</reference>